<dbReference type="PANTHER" id="PTHR13384">
    <property type="entry name" value="G PATCH DOMAIN-CONTAINING PROTEIN 1"/>
    <property type="match status" value="1"/>
</dbReference>
<dbReference type="GO" id="GO:0003723">
    <property type="term" value="F:RNA binding"/>
    <property type="evidence" value="ECO:0007669"/>
    <property type="project" value="TreeGrafter"/>
</dbReference>
<feature type="region of interest" description="Disordered" evidence="1">
    <location>
        <begin position="168"/>
        <end position="201"/>
    </location>
</feature>
<feature type="region of interest" description="Disordered" evidence="1">
    <location>
        <begin position="230"/>
        <end position="281"/>
    </location>
</feature>
<dbReference type="PANTHER" id="PTHR13384:SF16">
    <property type="entry name" value="GROWTH REGULATION PROTEIN"/>
    <property type="match status" value="1"/>
</dbReference>
<feature type="compositionally biased region" description="Polar residues" evidence="1">
    <location>
        <begin position="77"/>
        <end position="86"/>
    </location>
</feature>
<comment type="caution">
    <text evidence="2">The sequence shown here is derived from an EMBL/GenBank/DDBJ whole genome shotgun (WGS) entry which is preliminary data.</text>
</comment>
<sequence>MTDAPPDLKFATSGQGQTDSHSELFGLEGQKRASTTAGAGAGSGIIGTSGHVGAKGVKSDFDGNAQAGDQEGLGEATQRTGETQSAGEAPLKDKLNPFKAVRLCAVTRVIALLFAHSQIGRRPVAPLLHNCGAQSLTLSPSTPYPRGLPTTALSRFNNALDNEYDQDDKIYLAPPPHSPRSEASSSGPPSPRPPPFSSLYFPTDAELDRFRASVTETGCDSLLATAPAPSFEEALAEDDAESKAERDTKAALPQDTKARSSSGKALDDGEPPPPYTEGSSPLDSFTYVMAAAGGAASIITQVQQTAGPPINTLGAGEAAADEHITLDLRGTHFTLSRDELLTLPEFVLLSLFPNGLLPDGHMNSFHEGDVYPVDVCPTPSPHPITILSNPYIYIGDITYSSQYDPASLQYMLNFFRDVAQTIPSTSPSPTTPPEHDPISIEPLQGSTKDMLQDRAGIIVLREDLDFYVIPPRADIEQPEMTEVKRAAGKSLLKQNGIFSGLKRSEEAGTTEQHLIEMLTAGGFNHDDTWGHRAGEPNKAVICSLALARLRTDIKGDLAGSNVVGMAQKLLLFWRKPARRCWWEGVELIDVEGVEGKLKVWIRRVWTLEMSVIGLR</sequence>
<evidence type="ECO:0000313" key="2">
    <source>
        <dbReference type="EMBL" id="KAJ9612224.1"/>
    </source>
</evidence>
<evidence type="ECO:0000256" key="1">
    <source>
        <dbReference type="SAM" id="MobiDB-lite"/>
    </source>
</evidence>
<gene>
    <name evidence="2" type="ORF">H2200_003821</name>
</gene>
<dbReference type="GO" id="GO:0005634">
    <property type="term" value="C:nucleus"/>
    <property type="evidence" value="ECO:0007669"/>
    <property type="project" value="TreeGrafter"/>
</dbReference>
<organism evidence="2 3">
    <name type="scientific">Cladophialophora chaetospira</name>
    <dbReference type="NCBI Taxonomy" id="386627"/>
    <lineage>
        <taxon>Eukaryota</taxon>
        <taxon>Fungi</taxon>
        <taxon>Dikarya</taxon>
        <taxon>Ascomycota</taxon>
        <taxon>Pezizomycotina</taxon>
        <taxon>Eurotiomycetes</taxon>
        <taxon>Chaetothyriomycetidae</taxon>
        <taxon>Chaetothyriales</taxon>
        <taxon>Herpotrichiellaceae</taxon>
        <taxon>Cladophialophora</taxon>
    </lineage>
</organism>
<accession>A0AA38XF03</accession>
<dbReference type="InterPro" id="IPR011333">
    <property type="entry name" value="SKP1/BTB/POZ_sf"/>
</dbReference>
<dbReference type="Proteomes" id="UP001172673">
    <property type="component" value="Unassembled WGS sequence"/>
</dbReference>
<dbReference type="SUPFAM" id="SSF54695">
    <property type="entry name" value="POZ domain"/>
    <property type="match status" value="1"/>
</dbReference>
<reference evidence="2" key="1">
    <citation type="submission" date="2022-10" db="EMBL/GenBank/DDBJ databases">
        <title>Culturing micro-colonial fungi from biological soil crusts in the Mojave desert and describing Neophaeococcomyces mojavensis, and introducing the new genera and species Taxawa tesnikishii.</title>
        <authorList>
            <person name="Kurbessoian T."/>
            <person name="Stajich J.E."/>
        </authorList>
    </citation>
    <scope>NUCLEOTIDE SEQUENCE</scope>
    <source>
        <strain evidence="2">TK_41</strain>
    </source>
</reference>
<feature type="region of interest" description="Disordered" evidence="1">
    <location>
        <begin position="57"/>
        <end position="90"/>
    </location>
</feature>
<feature type="region of interest" description="Disordered" evidence="1">
    <location>
        <begin position="1"/>
        <end position="45"/>
    </location>
</feature>
<proteinExistence type="predicted"/>
<protein>
    <submittedName>
        <fullName evidence="2">Uncharacterized protein</fullName>
    </submittedName>
</protein>
<keyword evidence="3" id="KW-1185">Reference proteome</keyword>
<evidence type="ECO:0000313" key="3">
    <source>
        <dbReference type="Proteomes" id="UP001172673"/>
    </source>
</evidence>
<dbReference type="AlphaFoldDB" id="A0AA38XF03"/>
<name>A0AA38XF03_9EURO</name>
<dbReference type="EMBL" id="JAPDRK010000005">
    <property type="protein sequence ID" value="KAJ9612224.1"/>
    <property type="molecule type" value="Genomic_DNA"/>
</dbReference>